<dbReference type="Pfam" id="PF25601">
    <property type="entry name" value="AAA_lid_14"/>
    <property type="match status" value="1"/>
</dbReference>
<dbReference type="GO" id="GO:0003677">
    <property type="term" value="F:DNA binding"/>
    <property type="evidence" value="ECO:0007669"/>
    <property type="project" value="UniProtKB-KW"/>
</dbReference>
<dbReference type="InterPro" id="IPR025662">
    <property type="entry name" value="Sigma_54_int_dom_ATP-bd_1"/>
</dbReference>
<evidence type="ECO:0000256" key="6">
    <source>
        <dbReference type="SAM" id="Coils"/>
    </source>
</evidence>
<dbReference type="GO" id="GO:0006355">
    <property type="term" value="P:regulation of DNA-templated transcription"/>
    <property type="evidence" value="ECO:0007669"/>
    <property type="project" value="InterPro"/>
</dbReference>
<dbReference type="InterPro" id="IPR002078">
    <property type="entry name" value="Sigma_54_int"/>
</dbReference>
<dbReference type="SUPFAM" id="SSF52540">
    <property type="entry name" value="P-loop containing nucleoside triphosphate hydrolases"/>
    <property type="match status" value="1"/>
</dbReference>
<evidence type="ECO:0000259" key="8">
    <source>
        <dbReference type="PROSITE" id="PS50112"/>
    </source>
</evidence>
<organism evidence="9 10">
    <name type="scientific">Aneurinibacillus danicus</name>
    <dbReference type="NCBI Taxonomy" id="267746"/>
    <lineage>
        <taxon>Bacteria</taxon>
        <taxon>Bacillati</taxon>
        <taxon>Bacillota</taxon>
        <taxon>Bacilli</taxon>
        <taxon>Bacillales</taxon>
        <taxon>Paenibacillaceae</taxon>
        <taxon>Aneurinibacillus group</taxon>
        <taxon>Aneurinibacillus</taxon>
    </lineage>
</organism>
<dbReference type="InterPro" id="IPR025944">
    <property type="entry name" value="Sigma_54_int_dom_CS"/>
</dbReference>
<evidence type="ECO:0000256" key="5">
    <source>
        <dbReference type="ARBA" id="ARBA00023163"/>
    </source>
</evidence>
<dbReference type="InterPro" id="IPR035965">
    <property type="entry name" value="PAS-like_dom_sf"/>
</dbReference>
<dbReference type="InterPro" id="IPR009057">
    <property type="entry name" value="Homeodomain-like_sf"/>
</dbReference>
<dbReference type="Gene3D" id="3.40.50.300">
    <property type="entry name" value="P-loop containing nucleotide triphosphate hydrolases"/>
    <property type="match status" value="1"/>
</dbReference>
<dbReference type="PROSITE" id="PS50045">
    <property type="entry name" value="SIGMA54_INTERACT_4"/>
    <property type="match status" value="1"/>
</dbReference>
<evidence type="ECO:0000256" key="1">
    <source>
        <dbReference type="ARBA" id="ARBA00022741"/>
    </source>
</evidence>
<dbReference type="SMART" id="SM00091">
    <property type="entry name" value="PAS"/>
    <property type="match status" value="1"/>
</dbReference>
<dbReference type="FunFam" id="3.40.50.300:FF:000006">
    <property type="entry name" value="DNA-binding transcriptional regulator NtrC"/>
    <property type="match status" value="1"/>
</dbReference>
<dbReference type="PROSITE" id="PS50112">
    <property type="entry name" value="PAS"/>
    <property type="match status" value="1"/>
</dbReference>
<dbReference type="Pfam" id="PF13426">
    <property type="entry name" value="PAS_9"/>
    <property type="match status" value="1"/>
</dbReference>
<comment type="caution">
    <text evidence="9">The sequence shown here is derived from an EMBL/GenBank/DDBJ whole genome shotgun (WGS) entry which is preliminary data.</text>
</comment>
<dbReference type="SUPFAM" id="SSF55785">
    <property type="entry name" value="PYP-like sensor domain (PAS domain)"/>
    <property type="match status" value="2"/>
</dbReference>
<evidence type="ECO:0000256" key="3">
    <source>
        <dbReference type="ARBA" id="ARBA00023015"/>
    </source>
</evidence>
<dbReference type="PANTHER" id="PTHR32071:SF57">
    <property type="entry name" value="C4-DICARBOXYLATE TRANSPORT TRANSCRIPTIONAL REGULATORY PROTEIN DCTD"/>
    <property type="match status" value="1"/>
</dbReference>
<keyword evidence="1" id="KW-0547">Nucleotide-binding</keyword>
<keyword evidence="10" id="KW-1185">Reference proteome</keyword>
<dbReference type="CDD" id="cd00009">
    <property type="entry name" value="AAA"/>
    <property type="match status" value="1"/>
</dbReference>
<dbReference type="InterPro" id="IPR000014">
    <property type="entry name" value="PAS"/>
</dbReference>
<feature type="coiled-coil region" evidence="6">
    <location>
        <begin position="339"/>
        <end position="366"/>
    </location>
</feature>
<evidence type="ECO:0008006" key="11">
    <source>
        <dbReference type="Google" id="ProtNLM"/>
    </source>
</evidence>
<keyword evidence="5" id="KW-0804">Transcription</keyword>
<dbReference type="PROSITE" id="PS00688">
    <property type="entry name" value="SIGMA54_INTERACT_3"/>
    <property type="match status" value="1"/>
</dbReference>
<keyword evidence="3" id="KW-0805">Transcription regulation</keyword>
<dbReference type="Gene3D" id="3.30.450.20">
    <property type="entry name" value="PAS domain"/>
    <property type="match status" value="2"/>
</dbReference>
<proteinExistence type="predicted"/>
<keyword evidence="2" id="KW-0067">ATP-binding</keyword>
<reference evidence="9 10" key="1">
    <citation type="submission" date="2019-07" db="EMBL/GenBank/DDBJ databases">
        <title>Whole genome shotgun sequence of Aneurinibacillus danicus NBRC 102444.</title>
        <authorList>
            <person name="Hosoyama A."/>
            <person name="Uohara A."/>
            <person name="Ohji S."/>
            <person name="Ichikawa N."/>
        </authorList>
    </citation>
    <scope>NUCLEOTIDE SEQUENCE [LARGE SCALE GENOMIC DNA]</scope>
    <source>
        <strain evidence="9 10">NBRC 102444</strain>
    </source>
</reference>
<keyword evidence="4" id="KW-0238">DNA-binding</keyword>
<dbReference type="InterPro" id="IPR003593">
    <property type="entry name" value="AAA+_ATPase"/>
</dbReference>
<dbReference type="Gene3D" id="1.10.10.60">
    <property type="entry name" value="Homeodomain-like"/>
    <property type="match status" value="1"/>
</dbReference>
<dbReference type="InterPro" id="IPR027417">
    <property type="entry name" value="P-loop_NTPase"/>
</dbReference>
<dbReference type="InterPro" id="IPR058031">
    <property type="entry name" value="AAA_lid_NorR"/>
</dbReference>
<keyword evidence="6" id="KW-0175">Coiled coil</keyword>
<dbReference type="CDD" id="cd00130">
    <property type="entry name" value="PAS"/>
    <property type="match status" value="1"/>
</dbReference>
<dbReference type="EMBL" id="BJXX01000057">
    <property type="protein sequence ID" value="GEN33895.1"/>
    <property type="molecule type" value="Genomic_DNA"/>
</dbReference>
<evidence type="ECO:0000313" key="10">
    <source>
        <dbReference type="Proteomes" id="UP000321157"/>
    </source>
</evidence>
<evidence type="ECO:0000256" key="4">
    <source>
        <dbReference type="ARBA" id="ARBA00023125"/>
    </source>
</evidence>
<accession>A0A511V4N9</accession>
<dbReference type="SUPFAM" id="SSF46689">
    <property type="entry name" value="Homeodomain-like"/>
    <property type="match status" value="1"/>
</dbReference>
<evidence type="ECO:0000313" key="9">
    <source>
        <dbReference type="EMBL" id="GEN33895.1"/>
    </source>
</evidence>
<dbReference type="Proteomes" id="UP000321157">
    <property type="component" value="Unassembled WGS sequence"/>
</dbReference>
<dbReference type="AlphaFoldDB" id="A0A511V4N9"/>
<dbReference type="NCBIfam" id="TIGR00229">
    <property type="entry name" value="sensory_box"/>
    <property type="match status" value="1"/>
</dbReference>
<sequence length="677" mass="77096">MFYWQDVMRPLPPVLSVHASLDDILGRICTSEESELFLLEKDGAIIGYSSYFRLMDYIRNTGGTDDPFPYETDLVPVSVGKPVAFYHNMRVYVIYNAQGIPVGCTTREDAENKMAHLRLREMKRTFDSAGIGLITTDLAFRITSMNETAESLLGLRQDLLIGRDYRSLIDTEADLEAVLCGKRFFNKVSRFNHKELIGNFSPVRDKKEIHGVIHLFYQREQYEASLNEIEYVRNLNADLQALYSSSNEEIIVVNHEGTIIRVAGTLQKEFWQTDNPSELIGLNTLELEANSFFSPSVTRLVLESGKKEGTVQTTRSGRKMWAVGTPIYHNNQLERIVIISRDISELNQLREEVAEVKRQKQTALIYRSKKMEVIAEKARRIAQVDSTILLIGESGVGKEVLATLIHQESPRSKGPFIRVNCSAIPETLIESELFGYEKGAFTGADAAGKPGFFEMAHGGTIFLDEVSELPLHLQAKLLRVLQEKEIIRVGGTKTFSISIRVIAASNRNLEEMVRQGQFRQDLYYRLNVIPIRIPPLRERREDIMSLAMHFLLKFNEMYGLNKNFSRDAIRVLEGYDWPGNVRELQNIVERLMVTSGRDLITEEEVIPALYDTPLSRNKDTFTITEIMPLKDAVEKVETELIRLAMQKYRTAAEVARVLEVSPATISRKINQLIKKKS</sequence>
<dbReference type="OrthoDB" id="9771372at2"/>
<feature type="domain" description="Sigma-54 factor interaction" evidence="7">
    <location>
        <begin position="364"/>
        <end position="593"/>
    </location>
</feature>
<dbReference type="Pfam" id="PF00158">
    <property type="entry name" value="Sigma54_activat"/>
    <property type="match status" value="1"/>
</dbReference>
<dbReference type="Pfam" id="PF00989">
    <property type="entry name" value="PAS"/>
    <property type="match status" value="1"/>
</dbReference>
<feature type="domain" description="PAS" evidence="8">
    <location>
        <begin position="118"/>
        <end position="172"/>
    </location>
</feature>
<dbReference type="PROSITE" id="PS00676">
    <property type="entry name" value="SIGMA54_INTERACT_2"/>
    <property type="match status" value="1"/>
</dbReference>
<gene>
    <name evidence="9" type="ORF">ADA01nite_13550</name>
</gene>
<dbReference type="InterPro" id="IPR025943">
    <property type="entry name" value="Sigma_54_int_dom_ATP-bd_2"/>
</dbReference>
<dbReference type="PANTHER" id="PTHR32071">
    <property type="entry name" value="TRANSCRIPTIONAL REGULATORY PROTEIN"/>
    <property type="match status" value="1"/>
</dbReference>
<evidence type="ECO:0000259" key="7">
    <source>
        <dbReference type="PROSITE" id="PS50045"/>
    </source>
</evidence>
<name>A0A511V4N9_9BACL</name>
<dbReference type="GO" id="GO:0005524">
    <property type="term" value="F:ATP binding"/>
    <property type="evidence" value="ECO:0007669"/>
    <property type="project" value="UniProtKB-KW"/>
</dbReference>
<dbReference type="SMART" id="SM00382">
    <property type="entry name" value="AAA"/>
    <property type="match status" value="1"/>
</dbReference>
<dbReference type="RefSeq" id="WP_146809192.1">
    <property type="nucleotide sequence ID" value="NZ_BJXX01000057.1"/>
</dbReference>
<dbReference type="Gene3D" id="1.10.8.60">
    <property type="match status" value="1"/>
</dbReference>
<dbReference type="PROSITE" id="PS00675">
    <property type="entry name" value="SIGMA54_INTERACT_1"/>
    <property type="match status" value="1"/>
</dbReference>
<dbReference type="InterPro" id="IPR013767">
    <property type="entry name" value="PAS_fold"/>
</dbReference>
<protein>
    <recommendedName>
        <fullName evidence="11">Transcriptional regulatory protein TyrR</fullName>
    </recommendedName>
</protein>
<evidence type="ECO:0000256" key="2">
    <source>
        <dbReference type="ARBA" id="ARBA00022840"/>
    </source>
</evidence>